<dbReference type="SUPFAM" id="SSF55811">
    <property type="entry name" value="Nudix"/>
    <property type="match status" value="1"/>
</dbReference>
<evidence type="ECO:0000256" key="5">
    <source>
        <dbReference type="ARBA" id="ARBA00022842"/>
    </source>
</evidence>
<keyword evidence="3" id="KW-0479">Metal-binding</keyword>
<dbReference type="Pfam" id="PF00293">
    <property type="entry name" value="NUDIX"/>
    <property type="match status" value="1"/>
</dbReference>
<dbReference type="PROSITE" id="PS51462">
    <property type="entry name" value="NUDIX"/>
    <property type="match status" value="1"/>
</dbReference>
<comment type="cofactor">
    <cofactor evidence="2">
        <name>Mg(2+)</name>
        <dbReference type="ChEBI" id="CHEBI:18420"/>
    </cofactor>
</comment>
<dbReference type="CDD" id="cd03426">
    <property type="entry name" value="NUDIX_CoAse_Nudt7"/>
    <property type="match status" value="1"/>
</dbReference>
<keyword evidence="6" id="KW-0464">Manganese</keyword>
<dbReference type="Proteomes" id="UP001211097">
    <property type="component" value="Chromosome"/>
</dbReference>
<dbReference type="GO" id="GO:0046872">
    <property type="term" value="F:metal ion binding"/>
    <property type="evidence" value="ECO:0007669"/>
    <property type="project" value="UniProtKB-KW"/>
</dbReference>
<dbReference type="NCBIfam" id="NF007980">
    <property type="entry name" value="PRK10707.1"/>
    <property type="match status" value="1"/>
</dbReference>
<reference evidence="9" key="1">
    <citation type="submission" date="2022-11" db="EMBL/GenBank/DDBJ databases">
        <title>Complete Genome Sequences of three Polynucleobacter sp. Subcluster PnecC Strains KF022, KF023, and KF032 Isolated from a Shallow Eutrophic Lake in Japan.</title>
        <authorList>
            <person name="Ogata Y."/>
            <person name="Watanabe K."/>
            <person name="Takemine S."/>
            <person name="Shindo C."/>
            <person name="Kurokawa R."/>
            <person name="Suda W."/>
        </authorList>
    </citation>
    <scope>NUCLEOTIDE SEQUENCE</scope>
    <source>
        <strain evidence="9">KF023</strain>
    </source>
</reference>
<dbReference type="PANTHER" id="PTHR12992:SF11">
    <property type="entry name" value="MITOCHONDRIAL COENZYME A DIPHOSPHATASE NUDT8"/>
    <property type="match status" value="1"/>
</dbReference>
<evidence type="ECO:0000256" key="1">
    <source>
        <dbReference type="ARBA" id="ARBA00001936"/>
    </source>
</evidence>
<protein>
    <submittedName>
        <fullName evidence="9">Coenzyme A pyrophosphatase</fullName>
    </submittedName>
</protein>
<dbReference type="Gene3D" id="3.90.79.10">
    <property type="entry name" value="Nucleoside Triphosphate Pyrophosphohydrolase"/>
    <property type="match status" value="1"/>
</dbReference>
<keyword evidence="4" id="KW-0378">Hydrolase</keyword>
<dbReference type="PANTHER" id="PTHR12992">
    <property type="entry name" value="NUDIX HYDROLASE"/>
    <property type="match status" value="1"/>
</dbReference>
<evidence type="ECO:0000256" key="2">
    <source>
        <dbReference type="ARBA" id="ARBA00001946"/>
    </source>
</evidence>
<evidence type="ECO:0000313" key="9">
    <source>
        <dbReference type="EMBL" id="BDT77613.1"/>
    </source>
</evidence>
<feature type="region of interest" description="Disordered" evidence="7">
    <location>
        <begin position="118"/>
        <end position="143"/>
    </location>
</feature>
<name>A0A9C7FK38_9BURK</name>
<proteinExistence type="predicted"/>
<dbReference type="KEGG" id="pyt:PKF023_14160"/>
<dbReference type="EMBL" id="AP026973">
    <property type="protein sequence ID" value="BDT77613.1"/>
    <property type="molecule type" value="Genomic_DNA"/>
</dbReference>
<dbReference type="InterPro" id="IPR000086">
    <property type="entry name" value="NUDIX_hydrolase_dom"/>
</dbReference>
<organism evidence="9">
    <name type="scientific">Polynucleobacter yangtzensis</name>
    <dbReference type="NCBI Taxonomy" id="1743159"/>
    <lineage>
        <taxon>Bacteria</taxon>
        <taxon>Pseudomonadati</taxon>
        <taxon>Pseudomonadota</taxon>
        <taxon>Betaproteobacteria</taxon>
        <taxon>Burkholderiales</taxon>
        <taxon>Burkholderiaceae</taxon>
        <taxon>Polynucleobacter</taxon>
    </lineage>
</organism>
<evidence type="ECO:0000259" key="8">
    <source>
        <dbReference type="PROSITE" id="PS51462"/>
    </source>
</evidence>
<evidence type="ECO:0000256" key="3">
    <source>
        <dbReference type="ARBA" id="ARBA00022723"/>
    </source>
</evidence>
<evidence type="ECO:0000256" key="4">
    <source>
        <dbReference type="ARBA" id="ARBA00022801"/>
    </source>
</evidence>
<dbReference type="AlphaFoldDB" id="A0A9C7FK38"/>
<dbReference type="InterPro" id="IPR015797">
    <property type="entry name" value="NUDIX_hydrolase-like_dom_sf"/>
</dbReference>
<sequence>MNMPKTPSPEDYAMNVAAPPGFDAQAVPIHETCAHEKKVAKEFLEPAGLKLRLQSPPKWEPEITDENRHVIAADIIAKRESAGKVTKAAVLIPLVLKEEGLSVLLTQRTNHLRDHAGQISFPGGRMDPEDQSPNDTALRESQEEIGLDPKRVEIIGHMPQYLTVSGYSVTPVVGLVQAQAEYVLDEFEVADVFEVPLSFLLDPANHQVRLWQSEQGGRRFYSMPYENRFIWGATAGMLRNLYHLLKV</sequence>
<feature type="domain" description="Nudix hydrolase" evidence="8">
    <location>
        <begin position="85"/>
        <end position="218"/>
    </location>
</feature>
<evidence type="ECO:0000256" key="7">
    <source>
        <dbReference type="SAM" id="MobiDB-lite"/>
    </source>
</evidence>
<gene>
    <name evidence="9" type="ORF">PKF023_14160</name>
</gene>
<evidence type="ECO:0000256" key="6">
    <source>
        <dbReference type="ARBA" id="ARBA00023211"/>
    </source>
</evidence>
<dbReference type="GO" id="GO:0010945">
    <property type="term" value="F:coenzyme A diphosphatase activity"/>
    <property type="evidence" value="ECO:0007669"/>
    <property type="project" value="InterPro"/>
</dbReference>
<accession>A0A9C7FK38</accession>
<dbReference type="InterPro" id="IPR045121">
    <property type="entry name" value="CoAse"/>
</dbReference>
<comment type="cofactor">
    <cofactor evidence="1">
        <name>Mn(2+)</name>
        <dbReference type="ChEBI" id="CHEBI:29035"/>
    </cofactor>
</comment>
<keyword evidence="5" id="KW-0460">Magnesium</keyword>